<accession>A0AAV7U9S5</accession>
<dbReference type="EMBL" id="JANPWB010000005">
    <property type="protein sequence ID" value="KAJ1185673.1"/>
    <property type="molecule type" value="Genomic_DNA"/>
</dbReference>
<evidence type="ECO:0000313" key="2">
    <source>
        <dbReference type="EMBL" id="KAJ1185673.1"/>
    </source>
</evidence>
<feature type="region of interest" description="Disordered" evidence="1">
    <location>
        <begin position="15"/>
        <end position="54"/>
    </location>
</feature>
<proteinExistence type="predicted"/>
<feature type="compositionally biased region" description="Low complexity" evidence="1">
    <location>
        <begin position="26"/>
        <end position="37"/>
    </location>
</feature>
<organism evidence="2 3">
    <name type="scientific">Pleurodeles waltl</name>
    <name type="common">Iberian ribbed newt</name>
    <dbReference type="NCBI Taxonomy" id="8319"/>
    <lineage>
        <taxon>Eukaryota</taxon>
        <taxon>Metazoa</taxon>
        <taxon>Chordata</taxon>
        <taxon>Craniata</taxon>
        <taxon>Vertebrata</taxon>
        <taxon>Euteleostomi</taxon>
        <taxon>Amphibia</taxon>
        <taxon>Batrachia</taxon>
        <taxon>Caudata</taxon>
        <taxon>Salamandroidea</taxon>
        <taxon>Salamandridae</taxon>
        <taxon>Pleurodelinae</taxon>
        <taxon>Pleurodeles</taxon>
    </lineage>
</organism>
<keyword evidence="3" id="KW-1185">Reference proteome</keyword>
<feature type="region of interest" description="Disordered" evidence="1">
    <location>
        <begin position="134"/>
        <end position="157"/>
    </location>
</feature>
<evidence type="ECO:0000313" key="3">
    <source>
        <dbReference type="Proteomes" id="UP001066276"/>
    </source>
</evidence>
<dbReference type="AlphaFoldDB" id="A0AAV7U9S5"/>
<sequence length="157" mass="18107">MSMAHLRHLTLLNPFRDPLQKTRETSPSASSHASDSDLTQDEPKPAGKRKRKLRNLQDDVLIQRTVASDPENIIHPCSTEWIPCAVVVHYVQDRLRKGFDSDVRNTLQSALFFWEPLYAIFDSPRERAGVLRRKSTHLDPQTEQAVKQPFNKSLKRH</sequence>
<protein>
    <submittedName>
        <fullName evidence="2">Uncharacterized protein</fullName>
    </submittedName>
</protein>
<name>A0AAV7U9S5_PLEWA</name>
<reference evidence="2" key="1">
    <citation type="journal article" date="2022" name="bioRxiv">
        <title>Sequencing and chromosome-scale assembly of the giantPleurodeles waltlgenome.</title>
        <authorList>
            <person name="Brown T."/>
            <person name="Elewa A."/>
            <person name="Iarovenko S."/>
            <person name="Subramanian E."/>
            <person name="Araus A.J."/>
            <person name="Petzold A."/>
            <person name="Susuki M."/>
            <person name="Suzuki K.-i.T."/>
            <person name="Hayashi T."/>
            <person name="Toyoda A."/>
            <person name="Oliveira C."/>
            <person name="Osipova E."/>
            <person name="Leigh N.D."/>
            <person name="Simon A."/>
            <person name="Yun M.H."/>
        </authorList>
    </citation>
    <scope>NUCLEOTIDE SEQUENCE</scope>
    <source>
        <strain evidence="2">20211129_DDA</strain>
        <tissue evidence="2">Liver</tissue>
    </source>
</reference>
<gene>
    <name evidence="2" type="ORF">NDU88_002463</name>
</gene>
<dbReference type="Proteomes" id="UP001066276">
    <property type="component" value="Chromosome 3_1"/>
</dbReference>
<evidence type="ECO:0000256" key="1">
    <source>
        <dbReference type="SAM" id="MobiDB-lite"/>
    </source>
</evidence>
<comment type="caution">
    <text evidence="2">The sequence shown here is derived from an EMBL/GenBank/DDBJ whole genome shotgun (WGS) entry which is preliminary data.</text>
</comment>